<organism evidence="2 3">
    <name type="scientific">Klebsiella pasteurii</name>
    <dbReference type="NCBI Taxonomy" id="2587529"/>
    <lineage>
        <taxon>Bacteria</taxon>
        <taxon>Pseudomonadati</taxon>
        <taxon>Pseudomonadota</taxon>
        <taxon>Gammaproteobacteria</taxon>
        <taxon>Enterobacterales</taxon>
        <taxon>Enterobacteriaceae</taxon>
        <taxon>Klebsiella/Raoultella group</taxon>
        <taxon>Klebsiella</taxon>
    </lineage>
</organism>
<feature type="transmembrane region" description="Helical" evidence="1">
    <location>
        <begin position="25"/>
        <end position="46"/>
    </location>
</feature>
<accession>A0A9Q9S6W3</accession>
<proteinExistence type="predicted"/>
<evidence type="ECO:0000313" key="2">
    <source>
        <dbReference type="EMBL" id="VUS42787.1"/>
    </source>
</evidence>
<protein>
    <submittedName>
        <fullName evidence="2">Uncharacterized protein</fullName>
    </submittedName>
</protein>
<reference evidence="2 3" key="1">
    <citation type="submission" date="2019-07" db="EMBL/GenBank/DDBJ databases">
        <authorList>
            <person name="Brisse S."/>
            <person name="Rodrigues C."/>
            <person name="Thorpe H."/>
        </authorList>
    </citation>
    <scope>NUCLEOTIDE SEQUENCE [LARGE SCALE GENOMIC DNA]</scope>
    <source>
        <strain evidence="2">SB6410</strain>
    </source>
</reference>
<comment type="caution">
    <text evidence="2">The sequence shown here is derived from an EMBL/GenBank/DDBJ whole genome shotgun (WGS) entry which is preliminary data.</text>
</comment>
<feature type="transmembrane region" description="Helical" evidence="1">
    <location>
        <begin position="67"/>
        <end position="85"/>
    </location>
</feature>
<dbReference type="AlphaFoldDB" id="A0A9Q9S6W3"/>
<keyword evidence="1" id="KW-1133">Transmembrane helix</keyword>
<evidence type="ECO:0000313" key="3">
    <source>
        <dbReference type="Proteomes" id="UP000318567"/>
    </source>
</evidence>
<dbReference type="Proteomes" id="UP000318567">
    <property type="component" value="Unassembled WGS sequence"/>
</dbReference>
<keyword evidence="1" id="KW-0812">Transmembrane</keyword>
<gene>
    <name evidence="2" type="ORF">SB6410_01098</name>
</gene>
<evidence type="ECO:0000256" key="1">
    <source>
        <dbReference type="SAM" id="Phobius"/>
    </source>
</evidence>
<dbReference type="EMBL" id="CABGGO010000012">
    <property type="protein sequence ID" value="VUS42787.1"/>
    <property type="molecule type" value="Genomic_DNA"/>
</dbReference>
<name>A0A9Q9S6W3_9ENTR</name>
<sequence>MFGFIDNILKFSTEVFKNQYTNNSFWLGLLLINIIITIALTLQYFMKPSKDKNGNPNTSKADSLKHLYYSIFGIACLIIINYIAYTPPMKQDNQNTIYQRIE</sequence>
<keyword evidence="1" id="KW-0472">Membrane</keyword>